<comment type="subcellular location">
    <subcellularLocation>
        <location evidence="1">Cell projection</location>
        <location evidence="1">Cilium</location>
    </subcellularLocation>
    <subcellularLocation>
        <location evidence="2">Cytoplasm</location>
        <location evidence="2">Cytoskeleton</location>
    </subcellularLocation>
</comment>
<dbReference type="Pfam" id="PF14886">
    <property type="entry name" value="FAM183"/>
    <property type="match status" value="1"/>
</dbReference>
<protein>
    <submittedName>
        <fullName evidence="9 10">Protein FAM183A</fullName>
    </submittedName>
</protein>
<evidence type="ECO:0000256" key="3">
    <source>
        <dbReference type="ARBA" id="ARBA00022490"/>
    </source>
</evidence>
<dbReference type="PANTHER" id="PTHR33865:SF3">
    <property type="entry name" value="PROTEIN FAM183B"/>
    <property type="match status" value="1"/>
</dbReference>
<proteinExistence type="inferred from homology"/>
<organism evidence="8 11">
    <name type="scientific">Petromyzon marinus</name>
    <name type="common">Sea lamprey</name>
    <dbReference type="NCBI Taxonomy" id="7757"/>
    <lineage>
        <taxon>Eukaryota</taxon>
        <taxon>Metazoa</taxon>
        <taxon>Chordata</taxon>
        <taxon>Craniata</taxon>
        <taxon>Vertebrata</taxon>
        <taxon>Cyclostomata</taxon>
        <taxon>Hyperoartia</taxon>
        <taxon>Petromyzontiformes</taxon>
        <taxon>Petromyzontidae</taxon>
        <taxon>Petromyzon</taxon>
    </lineage>
</organism>
<dbReference type="KEGG" id="pmrn:116948853"/>
<dbReference type="Proteomes" id="UP001318040">
    <property type="component" value="Chromosome 35"/>
</dbReference>
<reference evidence="9 10" key="1">
    <citation type="submission" date="2025-04" db="UniProtKB">
        <authorList>
            <consortium name="RefSeq"/>
        </authorList>
    </citation>
    <scope>IDENTIFICATION</scope>
    <source>
        <tissue evidence="9 10">Sperm</tissue>
    </source>
</reference>
<keyword evidence="5" id="KW-0966">Cell projection</keyword>
<keyword evidence="3" id="KW-0963">Cytoplasm</keyword>
<keyword evidence="4" id="KW-0206">Cytoskeleton</keyword>
<evidence type="ECO:0000256" key="7">
    <source>
        <dbReference type="SAM" id="MobiDB-lite"/>
    </source>
</evidence>
<feature type="region of interest" description="Disordered" evidence="7">
    <location>
        <begin position="1"/>
        <end position="20"/>
    </location>
</feature>
<dbReference type="AlphaFoldDB" id="A0AAJ7TS02"/>
<sequence>MSAAKGAPPKEKEPPNEVHQNAILCESIRKEERNLRLYTEFSINPYRKLYTIADKPNAPCNSQRYEDAAFTAAFRRAAQGPREKFSFPQTEAQEVGWNNAPLIDTDRTDRRLNFPRQGSEITTYMEAAWRLKEQTQNLK</sequence>
<evidence type="ECO:0000313" key="10">
    <source>
        <dbReference type="RefSeq" id="XP_032821910.1"/>
    </source>
</evidence>
<dbReference type="GeneID" id="116948853"/>
<dbReference type="GO" id="GO:0005856">
    <property type="term" value="C:cytoskeleton"/>
    <property type="evidence" value="ECO:0007669"/>
    <property type="project" value="UniProtKB-SubCell"/>
</dbReference>
<dbReference type="RefSeq" id="XP_032821909.1">
    <property type="nucleotide sequence ID" value="XM_032966018.1"/>
</dbReference>
<dbReference type="GO" id="GO:0097546">
    <property type="term" value="C:ciliary base"/>
    <property type="evidence" value="ECO:0007669"/>
    <property type="project" value="TreeGrafter"/>
</dbReference>
<dbReference type="RefSeq" id="XP_032821911.1">
    <property type="nucleotide sequence ID" value="XM_032966020.1"/>
</dbReference>
<evidence type="ECO:0000256" key="4">
    <source>
        <dbReference type="ARBA" id="ARBA00023212"/>
    </source>
</evidence>
<evidence type="ECO:0000313" key="11">
    <source>
        <dbReference type="RefSeq" id="XP_032821911.1"/>
    </source>
</evidence>
<evidence type="ECO:0000313" key="8">
    <source>
        <dbReference type="Proteomes" id="UP001318040"/>
    </source>
</evidence>
<evidence type="ECO:0000256" key="6">
    <source>
        <dbReference type="ARBA" id="ARBA00034777"/>
    </source>
</evidence>
<evidence type="ECO:0000256" key="2">
    <source>
        <dbReference type="ARBA" id="ARBA00004245"/>
    </source>
</evidence>
<evidence type="ECO:0000256" key="1">
    <source>
        <dbReference type="ARBA" id="ARBA00004138"/>
    </source>
</evidence>
<dbReference type="PANTHER" id="PTHR33865">
    <property type="entry name" value="PROTEIN FAM183B"/>
    <property type="match status" value="1"/>
</dbReference>
<keyword evidence="8" id="KW-1185">Reference proteome</keyword>
<dbReference type="RefSeq" id="XP_032821910.1">
    <property type="nucleotide sequence ID" value="XM_032966019.1"/>
</dbReference>
<evidence type="ECO:0000313" key="9">
    <source>
        <dbReference type="RefSeq" id="XP_032821909.1"/>
    </source>
</evidence>
<evidence type="ECO:0000256" key="5">
    <source>
        <dbReference type="ARBA" id="ARBA00023273"/>
    </source>
</evidence>
<dbReference type="InterPro" id="IPR029214">
    <property type="entry name" value="CFAP144"/>
</dbReference>
<comment type="similarity">
    <text evidence="6">Belongs to the CFAP144 family.</text>
</comment>
<dbReference type="CTD" id="440585"/>
<name>A0AAJ7TS02_PETMA</name>
<gene>
    <name evidence="9 10 11" type="primary">FAM183A</name>
</gene>
<accession>A0AAJ7TS02</accession>